<proteinExistence type="predicted"/>
<evidence type="ECO:0000256" key="2">
    <source>
        <dbReference type="ARBA" id="ARBA00023125"/>
    </source>
</evidence>
<evidence type="ECO:0000256" key="3">
    <source>
        <dbReference type="ARBA" id="ARBA00023172"/>
    </source>
</evidence>
<dbReference type="GO" id="GO:0015074">
    <property type="term" value="P:DNA integration"/>
    <property type="evidence" value="ECO:0007669"/>
    <property type="project" value="UniProtKB-KW"/>
</dbReference>
<dbReference type="InterPro" id="IPR013762">
    <property type="entry name" value="Integrase-like_cat_sf"/>
</dbReference>
<dbReference type="GO" id="GO:0006310">
    <property type="term" value="P:DNA recombination"/>
    <property type="evidence" value="ECO:0007669"/>
    <property type="project" value="UniProtKB-KW"/>
</dbReference>
<comment type="caution">
    <text evidence="7">The sequence shown here is derived from an EMBL/GenBank/DDBJ whole genome shotgun (WGS) entry which is preliminary data.</text>
</comment>
<evidence type="ECO:0000256" key="1">
    <source>
        <dbReference type="ARBA" id="ARBA00022908"/>
    </source>
</evidence>
<feature type="domain" description="Tyr recombinase" evidence="5">
    <location>
        <begin position="109"/>
        <end position="291"/>
    </location>
</feature>
<dbReference type="AlphaFoldDB" id="A0A3A3ENH9"/>
<dbReference type="PANTHER" id="PTHR30349">
    <property type="entry name" value="PHAGE INTEGRASE-RELATED"/>
    <property type="match status" value="1"/>
</dbReference>
<gene>
    <name evidence="7" type="ORF">D4741_07605</name>
</gene>
<feature type="domain" description="Core-binding (CB)" evidence="6">
    <location>
        <begin position="1"/>
        <end position="84"/>
    </location>
</feature>
<dbReference type="RefSeq" id="WP_119852532.1">
    <property type="nucleotide sequence ID" value="NZ_QYSE01000001.1"/>
</dbReference>
<evidence type="ECO:0000313" key="7">
    <source>
        <dbReference type="EMBL" id="RJF37920.1"/>
    </source>
</evidence>
<keyword evidence="2 4" id="KW-0238">DNA-binding</keyword>
<protein>
    <recommendedName>
        <fullName evidence="9">Integrase</fullName>
    </recommendedName>
</protein>
<dbReference type="GO" id="GO:0003677">
    <property type="term" value="F:DNA binding"/>
    <property type="evidence" value="ECO:0007669"/>
    <property type="project" value="UniProtKB-UniRule"/>
</dbReference>
<dbReference type="InterPro" id="IPR011010">
    <property type="entry name" value="DNA_brk_join_enz"/>
</dbReference>
<dbReference type="Proteomes" id="UP000265938">
    <property type="component" value="Unassembled WGS sequence"/>
</dbReference>
<keyword evidence="3" id="KW-0233">DNA recombination</keyword>
<organism evidence="7 8">
    <name type="scientific">Pseudoalteromonas gelatinilytica</name>
    <dbReference type="NCBI Taxonomy" id="1703256"/>
    <lineage>
        <taxon>Bacteria</taxon>
        <taxon>Pseudomonadati</taxon>
        <taxon>Pseudomonadota</taxon>
        <taxon>Gammaproteobacteria</taxon>
        <taxon>Alteromonadales</taxon>
        <taxon>Pseudoalteromonadaceae</taxon>
        <taxon>Pseudoalteromonas</taxon>
    </lineage>
</organism>
<sequence>MTTLTPTECYLSNLAPSGRRSVKSVLNAAVKILSADAALETYQIHALDYERLSFIRQVLAEQDKSARTIHLTFQAIRAVTKTALLMGQVEQHALDKFSALKLPHIEPSTKGKALSMSELKHCLTIQNCSAREVRNIALIATMSGAGLRRSEIHRLRLSDLSLQDAQLVIQKGKGNRTRTQYLPLWVVSHLSDWVSLRGNKSGFLFCKQINSQPLIQKPLSVASIYDIVTTRAIQTLGKKITPHDLRRTYITSLLDNGVDISTVSKLAGHKSITTTQIYDKRGIESLKKAVNTLSHDV</sequence>
<dbReference type="EMBL" id="QYSE01000001">
    <property type="protein sequence ID" value="RJF37920.1"/>
    <property type="molecule type" value="Genomic_DNA"/>
</dbReference>
<evidence type="ECO:0000256" key="4">
    <source>
        <dbReference type="PROSITE-ProRule" id="PRU01248"/>
    </source>
</evidence>
<dbReference type="CDD" id="cd00397">
    <property type="entry name" value="DNA_BRE_C"/>
    <property type="match status" value="1"/>
</dbReference>
<dbReference type="Gene3D" id="1.10.443.10">
    <property type="entry name" value="Intergrase catalytic core"/>
    <property type="match status" value="1"/>
</dbReference>
<name>A0A3A3ENH9_9GAMM</name>
<evidence type="ECO:0000259" key="5">
    <source>
        <dbReference type="PROSITE" id="PS51898"/>
    </source>
</evidence>
<accession>A0A3A3ENH9</accession>
<dbReference type="Pfam" id="PF00589">
    <property type="entry name" value="Phage_integrase"/>
    <property type="match status" value="1"/>
</dbReference>
<keyword evidence="1" id="KW-0229">DNA integration</keyword>
<dbReference type="InterPro" id="IPR044068">
    <property type="entry name" value="CB"/>
</dbReference>
<evidence type="ECO:0000259" key="6">
    <source>
        <dbReference type="PROSITE" id="PS51900"/>
    </source>
</evidence>
<dbReference type="SUPFAM" id="SSF56349">
    <property type="entry name" value="DNA breaking-rejoining enzymes"/>
    <property type="match status" value="1"/>
</dbReference>
<dbReference type="InterPro" id="IPR050090">
    <property type="entry name" value="Tyrosine_recombinase_XerCD"/>
</dbReference>
<reference evidence="7 8" key="1">
    <citation type="submission" date="2018-09" db="EMBL/GenBank/DDBJ databases">
        <title>Identification of marine bacteria producing industrial enzymes.</title>
        <authorList>
            <person name="Cheng T.H."/>
            <person name="Saidin J."/>
            <person name="Muhd D.D."/>
            <person name="Isa M.N.M."/>
            <person name="Bakar M.F.A."/>
            <person name="Ismail N."/>
        </authorList>
    </citation>
    <scope>NUCLEOTIDE SEQUENCE [LARGE SCALE GENOMIC DNA]</scope>
    <source>
        <strain evidence="7 8">MNAD 1.6</strain>
    </source>
</reference>
<dbReference type="PROSITE" id="PS51898">
    <property type="entry name" value="TYR_RECOMBINASE"/>
    <property type="match status" value="1"/>
</dbReference>
<dbReference type="InterPro" id="IPR002104">
    <property type="entry name" value="Integrase_catalytic"/>
</dbReference>
<evidence type="ECO:0000313" key="8">
    <source>
        <dbReference type="Proteomes" id="UP000265938"/>
    </source>
</evidence>
<dbReference type="PANTHER" id="PTHR30349:SF90">
    <property type="entry name" value="TYROSINE RECOMBINASE XERD"/>
    <property type="match status" value="1"/>
</dbReference>
<dbReference type="PROSITE" id="PS51900">
    <property type="entry name" value="CB"/>
    <property type="match status" value="1"/>
</dbReference>
<evidence type="ECO:0008006" key="9">
    <source>
        <dbReference type="Google" id="ProtNLM"/>
    </source>
</evidence>